<organism evidence="2 3">
    <name type="scientific">Actinomadura viridis</name>
    <dbReference type="NCBI Taxonomy" id="58110"/>
    <lineage>
        <taxon>Bacteria</taxon>
        <taxon>Bacillati</taxon>
        <taxon>Actinomycetota</taxon>
        <taxon>Actinomycetes</taxon>
        <taxon>Streptosporangiales</taxon>
        <taxon>Thermomonosporaceae</taxon>
        <taxon>Actinomadura</taxon>
    </lineage>
</organism>
<keyword evidence="3" id="KW-1185">Reference proteome</keyword>
<dbReference type="AlphaFoldDB" id="A0A931GK20"/>
<dbReference type="RefSeq" id="WP_197012368.1">
    <property type="nucleotide sequence ID" value="NZ_BAABES010000010.1"/>
</dbReference>
<dbReference type="EMBL" id="JADOUA010000001">
    <property type="protein sequence ID" value="MBG6089822.1"/>
    <property type="molecule type" value="Genomic_DNA"/>
</dbReference>
<evidence type="ECO:0000313" key="2">
    <source>
        <dbReference type="EMBL" id="MBG6089822.1"/>
    </source>
</evidence>
<feature type="compositionally biased region" description="Basic residues" evidence="1">
    <location>
        <begin position="1"/>
        <end position="10"/>
    </location>
</feature>
<evidence type="ECO:0000313" key="3">
    <source>
        <dbReference type="Proteomes" id="UP000614047"/>
    </source>
</evidence>
<evidence type="ECO:0000256" key="1">
    <source>
        <dbReference type="SAM" id="MobiDB-lite"/>
    </source>
</evidence>
<proteinExistence type="predicted"/>
<protein>
    <submittedName>
        <fullName evidence="2">Uncharacterized protein</fullName>
    </submittedName>
</protein>
<sequence length="152" mass="17574">MAKKKSKKHVSTPEIKTKEVPRRSVLPGAETSDERICWRFCHVDHEGPWGFGHVDGETLCWLMGRLGQFETMKINEIFNNSDYPGKHYEVESIPTSEALGRLTELQLGDMTKISCLRLQGEPRLYGFLLGNVFHVVWWDPKHEVWPSKLKHT</sequence>
<feature type="region of interest" description="Disordered" evidence="1">
    <location>
        <begin position="1"/>
        <end position="27"/>
    </location>
</feature>
<reference evidence="2" key="1">
    <citation type="submission" date="2020-11" db="EMBL/GenBank/DDBJ databases">
        <title>Sequencing the genomes of 1000 actinobacteria strains.</title>
        <authorList>
            <person name="Klenk H.-P."/>
        </authorList>
    </citation>
    <scope>NUCLEOTIDE SEQUENCE</scope>
    <source>
        <strain evidence="2">DSM 43175</strain>
    </source>
</reference>
<accession>A0A931GK20</accession>
<name>A0A931GK20_9ACTN</name>
<comment type="caution">
    <text evidence="2">The sequence shown here is derived from an EMBL/GenBank/DDBJ whole genome shotgun (WGS) entry which is preliminary data.</text>
</comment>
<gene>
    <name evidence="2" type="ORF">IW256_003935</name>
</gene>
<dbReference type="Proteomes" id="UP000614047">
    <property type="component" value="Unassembled WGS sequence"/>
</dbReference>